<gene>
    <name evidence="7" type="ORF">V1264_002949</name>
</gene>
<protein>
    <recommendedName>
        <fullName evidence="9">Endonuclease V</fullName>
    </recommendedName>
</protein>
<dbReference type="HAMAP" id="MF_00801">
    <property type="entry name" value="Endonuclease_5"/>
    <property type="match status" value="1"/>
</dbReference>
<feature type="region of interest" description="Disordered" evidence="6">
    <location>
        <begin position="102"/>
        <end position="133"/>
    </location>
</feature>
<reference evidence="7 8" key="1">
    <citation type="submission" date="2024-02" db="EMBL/GenBank/DDBJ databases">
        <title>Chromosome-scale genome assembly of the rough periwinkle Littorina saxatilis.</title>
        <authorList>
            <person name="De Jode A."/>
            <person name="Faria R."/>
            <person name="Formenti G."/>
            <person name="Sims Y."/>
            <person name="Smith T.P."/>
            <person name="Tracey A."/>
            <person name="Wood J.M.D."/>
            <person name="Zagrodzka Z.B."/>
            <person name="Johannesson K."/>
            <person name="Butlin R.K."/>
            <person name="Leder E.H."/>
        </authorList>
    </citation>
    <scope>NUCLEOTIDE SEQUENCE [LARGE SCALE GENOMIC DNA]</scope>
    <source>
        <strain evidence="7">Snail1</strain>
        <tissue evidence="7">Muscle</tissue>
    </source>
</reference>
<organism evidence="7 8">
    <name type="scientific">Littorina saxatilis</name>
    <dbReference type="NCBI Taxonomy" id="31220"/>
    <lineage>
        <taxon>Eukaryota</taxon>
        <taxon>Metazoa</taxon>
        <taxon>Spiralia</taxon>
        <taxon>Lophotrochozoa</taxon>
        <taxon>Mollusca</taxon>
        <taxon>Gastropoda</taxon>
        <taxon>Caenogastropoda</taxon>
        <taxon>Littorinimorpha</taxon>
        <taxon>Littorinoidea</taxon>
        <taxon>Littorinidae</taxon>
        <taxon>Littorina</taxon>
    </lineage>
</organism>
<keyword evidence="5" id="KW-0378">Hydrolase</keyword>
<dbReference type="GO" id="GO:0005730">
    <property type="term" value="C:nucleolus"/>
    <property type="evidence" value="ECO:0007669"/>
    <property type="project" value="TreeGrafter"/>
</dbReference>
<feature type="compositionally biased region" description="Polar residues" evidence="6">
    <location>
        <begin position="105"/>
        <end position="114"/>
    </location>
</feature>
<dbReference type="PANTHER" id="PTHR28511">
    <property type="entry name" value="ENDONUCLEASE V"/>
    <property type="match status" value="1"/>
</dbReference>
<keyword evidence="2" id="KW-0963">Cytoplasm</keyword>
<dbReference type="GO" id="GO:0005737">
    <property type="term" value="C:cytoplasm"/>
    <property type="evidence" value="ECO:0007669"/>
    <property type="project" value="UniProtKB-SubCell"/>
</dbReference>
<evidence type="ECO:0000313" key="8">
    <source>
        <dbReference type="Proteomes" id="UP001374579"/>
    </source>
</evidence>
<comment type="caution">
    <text evidence="7">The sequence shown here is derived from an EMBL/GenBank/DDBJ whole genome shotgun (WGS) entry which is preliminary data.</text>
</comment>
<feature type="compositionally biased region" description="Basic and acidic residues" evidence="6">
    <location>
        <begin position="115"/>
        <end position="126"/>
    </location>
</feature>
<keyword evidence="3" id="KW-0540">Nuclease</keyword>
<dbReference type="GO" id="GO:0006281">
    <property type="term" value="P:DNA repair"/>
    <property type="evidence" value="ECO:0007669"/>
    <property type="project" value="InterPro"/>
</dbReference>
<evidence type="ECO:0008006" key="9">
    <source>
        <dbReference type="Google" id="ProtNLM"/>
    </source>
</evidence>
<comment type="subcellular location">
    <subcellularLocation>
        <location evidence="1">Cytoplasm</location>
    </subcellularLocation>
</comment>
<dbReference type="GO" id="GO:0003727">
    <property type="term" value="F:single-stranded RNA binding"/>
    <property type="evidence" value="ECO:0007669"/>
    <property type="project" value="TreeGrafter"/>
</dbReference>
<accession>A0AAN9B511</accession>
<evidence type="ECO:0000256" key="5">
    <source>
        <dbReference type="ARBA" id="ARBA00022801"/>
    </source>
</evidence>
<dbReference type="CDD" id="cd06559">
    <property type="entry name" value="Endonuclease_V"/>
    <property type="match status" value="1"/>
</dbReference>
<dbReference type="EMBL" id="JBAMIC010000012">
    <property type="protein sequence ID" value="KAK7098706.1"/>
    <property type="molecule type" value="Genomic_DNA"/>
</dbReference>
<dbReference type="Pfam" id="PF04493">
    <property type="entry name" value="Endonuclease_5"/>
    <property type="match status" value="1"/>
</dbReference>
<dbReference type="GO" id="GO:0016891">
    <property type="term" value="F:RNA endonuclease activity producing 5'-phosphomonoesters, hydrolytic mechanism"/>
    <property type="evidence" value="ECO:0007669"/>
    <property type="project" value="TreeGrafter"/>
</dbReference>
<keyword evidence="8" id="KW-1185">Reference proteome</keyword>
<dbReference type="Proteomes" id="UP001374579">
    <property type="component" value="Unassembled WGS sequence"/>
</dbReference>
<keyword evidence="4" id="KW-0255">Endonuclease</keyword>
<evidence type="ECO:0000256" key="4">
    <source>
        <dbReference type="ARBA" id="ARBA00022759"/>
    </source>
</evidence>
<dbReference type="InterPro" id="IPR007581">
    <property type="entry name" value="Endonuclease-V"/>
</dbReference>
<evidence type="ECO:0000256" key="1">
    <source>
        <dbReference type="ARBA" id="ARBA00004496"/>
    </source>
</evidence>
<evidence type="ECO:0000256" key="2">
    <source>
        <dbReference type="ARBA" id="ARBA00022490"/>
    </source>
</evidence>
<evidence type="ECO:0000256" key="3">
    <source>
        <dbReference type="ARBA" id="ARBA00022722"/>
    </source>
</evidence>
<evidence type="ECO:0000256" key="6">
    <source>
        <dbReference type="SAM" id="MobiDB-lite"/>
    </source>
</evidence>
<dbReference type="AlphaFoldDB" id="A0AAN9B511"/>
<evidence type="ECO:0000313" key="7">
    <source>
        <dbReference type="EMBL" id="KAK7098706.1"/>
    </source>
</evidence>
<name>A0AAN9B511_9CAEN</name>
<sequence length="398" mass="44244">MALDASGGCKKCGIILDPVTVWMYEENDLCRTCRLAETGGVVFQTPCGQRYCKCCGILIEVYVENWNSEPDFCSACTLIQNSYAESSGKACTCELCSNHDDMSPSEKTTLVTDSGKSESGNREKNASETCSAYEQPREWDNLVEEEIRKKWEREQLELKKQLVTRDCPQVKNILQAIRKDTGKTFYIGGVDISFIKGNNVDACAALVILSFPDLQVVYKRLEMIELTAPYIPGFLAFREVEFLVSLYQTMLRNAPQYKPDVILVDGNGQLHPRGFGLACQLGVLLDVPCVGVGKTLIHVDGIEENAAHKAKKQTLKKGGDTFTLTTDSGNTLGQALRSTDATTNPIYVSVGHKISLTSAVTLTLQCCKYRIPEPTRFADMCSREYLLKEQWDPEEFIA</sequence>
<dbReference type="Gene3D" id="3.30.2170.10">
    <property type="entry name" value="archaeoglobus fulgidus dsm 4304 superfamily"/>
    <property type="match status" value="1"/>
</dbReference>
<dbReference type="PANTHER" id="PTHR28511:SF1">
    <property type="entry name" value="ENDONUCLEASE V"/>
    <property type="match status" value="1"/>
</dbReference>
<proteinExistence type="inferred from homology"/>